<organism evidence="2 3">
    <name type="scientific">Rhynchophorus ferrugineus</name>
    <name type="common">Red palm weevil</name>
    <name type="synonym">Curculio ferrugineus</name>
    <dbReference type="NCBI Taxonomy" id="354439"/>
    <lineage>
        <taxon>Eukaryota</taxon>
        <taxon>Metazoa</taxon>
        <taxon>Ecdysozoa</taxon>
        <taxon>Arthropoda</taxon>
        <taxon>Hexapoda</taxon>
        <taxon>Insecta</taxon>
        <taxon>Pterygota</taxon>
        <taxon>Neoptera</taxon>
        <taxon>Endopterygota</taxon>
        <taxon>Coleoptera</taxon>
        <taxon>Polyphaga</taxon>
        <taxon>Cucujiformia</taxon>
        <taxon>Curculionidae</taxon>
        <taxon>Dryophthorinae</taxon>
        <taxon>Rhynchophorus</taxon>
    </lineage>
</organism>
<proteinExistence type="predicted"/>
<dbReference type="AlphaFoldDB" id="A0A834INA5"/>
<dbReference type="EMBL" id="JAACXV010000269">
    <property type="protein sequence ID" value="KAF7280915.1"/>
    <property type="molecule type" value="Genomic_DNA"/>
</dbReference>
<name>A0A834INA5_RHYFE</name>
<feature type="region of interest" description="Disordered" evidence="1">
    <location>
        <begin position="1"/>
        <end position="64"/>
    </location>
</feature>
<feature type="compositionally biased region" description="Basic and acidic residues" evidence="1">
    <location>
        <begin position="1"/>
        <end position="16"/>
    </location>
</feature>
<keyword evidence="3" id="KW-1185">Reference proteome</keyword>
<evidence type="ECO:0000313" key="2">
    <source>
        <dbReference type="EMBL" id="KAF7280915.1"/>
    </source>
</evidence>
<evidence type="ECO:0000256" key="1">
    <source>
        <dbReference type="SAM" id="MobiDB-lite"/>
    </source>
</evidence>
<dbReference type="Proteomes" id="UP000625711">
    <property type="component" value="Unassembled WGS sequence"/>
</dbReference>
<evidence type="ECO:0000313" key="3">
    <source>
        <dbReference type="Proteomes" id="UP000625711"/>
    </source>
</evidence>
<gene>
    <name evidence="2" type="ORF">GWI33_005381</name>
</gene>
<accession>A0A834INA5</accession>
<reference evidence="2" key="1">
    <citation type="submission" date="2020-08" db="EMBL/GenBank/DDBJ databases">
        <title>Genome sequencing and assembly of the red palm weevil Rhynchophorus ferrugineus.</title>
        <authorList>
            <person name="Dias G.B."/>
            <person name="Bergman C.M."/>
            <person name="Manee M."/>
        </authorList>
    </citation>
    <scope>NUCLEOTIDE SEQUENCE</scope>
    <source>
        <strain evidence="2">AA-2017</strain>
        <tissue evidence="2">Whole larva</tissue>
    </source>
</reference>
<comment type="caution">
    <text evidence="2">The sequence shown here is derived from an EMBL/GenBank/DDBJ whole genome shotgun (WGS) entry which is preliminary data.</text>
</comment>
<sequence>MSTEDGERSGRPKELSDPPWSPAQVDVNQSHLYPMERPWRRRPPPIKSCVSSTGRLSPPRLLPGWSREILYDQE</sequence>
<protein>
    <submittedName>
        <fullName evidence="2">Uncharacterized protein</fullName>
    </submittedName>
</protein>